<evidence type="ECO:0000256" key="7">
    <source>
        <dbReference type="ARBA" id="ARBA00022692"/>
    </source>
</evidence>
<keyword evidence="11 12" id="KW-0472">Membrane</keyword>
<keyword evidence="4" id="KW-1003">Cell membrane</keyword>
<dbReference type="PANTHER" id="PTHR43711">
    <property type="entry name" value="TWO-COMPONENT HISTIDINE KINASE"/>
    <property type="match status" value="1"/>
</dbReference>
<dbReference type="InterPro" id="IPR042240">
    <property type="entry name" value="CHASE_sf"/>
</dbReference>
<dbReference type="InterPro" id="IPR005467">
    <property type="entry name" value="His_kinase_dom"/>
</dbReference>
<proteinExistence type="predicted"/>
<dbReference type="InterPro" id="IPR006189">
    <property type="entry name" value="CHASE_dom"/>
</dbReference>
<accession>A0AAW7X939</accession>
<evidence type="ECO:0000256" key="11">
    <source>
        <dbReference type="ARBA" id="ARBA00023136"/>
    </source>
</evidence>
<dbReference type="FunFam" id="3.30.565.10:FF:000010">
    <property type="entry name" value="Sensor histidine kinase RcsC"/>
    <property type="match status" value="1"/>
</dbReference>
<evidence type="ECO:0000259" key="13">
    <source>
        <dbReference type="PROSITE" id="PS50109"/>
    </source>
</evidence>
<dbReference type="InterPro" id="IPR003661">
    <property type="entry name" value="HisK_dim/P_dom"/>
</dbReference>
<dbReference type="EC" id="2.7.13.3" evidence="3"/>
<evidence type="ECO:0000256" key="3">
    <source>
        <dbReference type="ARBA" id="ARBA00012438"/>
    </source>
</evidence>
<feature type="transmembrane region" description="Helical" evidence="12">
    <location>
        <begin position="477"/>
        <end position="496"/>
    </location>
</feature>
<dbReference type="EMBL" id="JAUOPB010000014">
    <property type="protein sequence ID" value="MDO6424365.1"/>
    <property type="molecule type" value="Genomic_DNA"/>
</dbReference>
<dbReference type="AlphaFoldDB" id="A0AAW7X939"/>
<dbReference type="Gene3D" id="1.10.287.130">
    <property type="match status" value="1"/>
</dbReference>
<evidence type="ECO:0000256" key="2">
    <source>
        <dbReference type="ARBA" id="ARBA00004651"/>
    </source>
</evidence>
<dbReference type="PANTHER" id="PTHR43711:SF1">
    <property type="entry name" value="HISTIDINE KINASE 1"/>
    <property type="match status" value="1"/>
</dbReference>
<dbReference type="Pfam" id="PF02518">
    <property type="entry name" value="HATPase_c"/>
    <property type="match status" value="1"/>
</dbReference>
<dbReference type="PRINTS" id="PR00344">
    <property type="entry name" value="BCTRLSENSOR"/>
</dbReference>
<dbReference type="PROSITE" id="PS50109">
    <property type="entry name" value="HIS_KIN"/>
    <property type="match status" value="1"/>
</dbReference>
<evidence type="ECO:0000256" key="1">
    <source>
        <dbReference type="ARBA" id="ARBA00000085"/>
    </source>
</evidence>
<evidence type="ECO:0000256" key="8">
    <source>
        <dbReference type="ARBA" id="ARBA00022777"/>
    </source>
</evidence>
<keyword evidence="10" id="KW-0902">Two-component regulatory system</keyword>
<evidence type="ECO:0000256" key="9">
    <source>
        <dbReference type="ARBA" id="ARBA00022989"/>
    </source>
</evidence>
<feature type="transmembrane region" description="Helical" evidence="12">
    <location>
        <begin position="79"/>
        <end position="100"/>
    </location>
</feature>
<dbReference type="GO" id="GO:0005886">
    <property type="term" value="C:plasma membrane"/>
    <property type="evidence" value="ECO:0007669"/>
    <property type="project" value="UniProtKB-SubCell"/>
</dbReference>
<keyword evidence="7 12" id="KW-0812">Transmembrane</keyword>
<gene>
    <name evidence="15" type="ORF">Q4521_17905</name>
</gene>
<dbReference type="SUPFAM" id="SSF55874">
    <property type="entry name" value="ATPase domain of HSP90 chaperone/DNA topoisomerase II/histidine kinase"/>
    <property type="match status" value="1"/>
</dbReference>
<feature type="domain" description="CHASE" evidence="14">
    <location>
        <begin position="253"/>
        <end position="461"/>
    </location>
</feature>
<feature type="transmembrane region" description="Helical" evidence="12">
    <location>
        <begin position="189"/>
        <end position="208"/>
    </location>
</feature>
<evidence type="ECO:0000256" key="10">
    <source>
        <dbReference type="ARBA" id="ARBA00023012"/>
    </source>
</evidence>
<dbReference type="InterPro" id="IPR004358">
    <property type="entry name" value="Sig_transdc_His_kin-like_C"/>
</dbReference>
<organism evidence="15 16">
    <name type="scientific">Saccharophagus degradans</name>
    <dbReference type="NCBI Taxonomy" id="86304"/>
    <lineage>
        <taxon>Bacteria</taxon>
        <taxon>Pseudomonadati</taxon>
        <taxon>Pseudomonadota</taxon>
        <taxon>Gammaproteobacteria</taxon>
        <taxon>Cellvibrionales</taxon>
        <taxon>Cellvibrionaceae</taxon>
        <taxon>Saccharophagus</taxon>
    </lineage>
</organism>
<sequence>MTARSVGYMLLAGLGYWLLGAAAGFFTIPPGYASPIWPAAGWAVICCIRFGWPALLGVFFASFYLNIQFSNASLLQPSIAWVVAGFIALGAVCQAGLASYCAKRFALSAHGDAVTVNPVKLALVIGPLASLMSPTVGISTLVSFDIVPVQSASLNWLHWWIGDAIGAMAFAPFILLMSMADHWSAPRRVLVFLGFYVLLIALVSLTFVQSRTAEEQRIENVFNEQVETAHQSILKQLQAITFAGRSIASLFETFPAVEYTQFNHYAQGVYEYSPGSQGISWVPIVADASRNTFEQAMAQALGERFEFKERYQGSMVPASTRERYYPVYYIFPFEPNRRAAGFDLGSNSERLIAIQQLISSRAEVITAPITLVQETGNQRAFLLFTPIESSNKVSSFVSSVYRAEDLLLAGVPESVIDTVGIVITDVTANDDPQALYGDETGKVIYEVVRSVDFGQRTWQIRYSIGENYVAQHQTSTVWFVLIIGFIVVIVFGLFILQILNSHSLIKHEVRVKTLALEEALQIAKDANSVKTNFLACMSHELRTPLNSIIGFSVRCLKILSPSHDQKLITAITVIERNGQHLLDLINNVLDLAKVEAGKMTITKAPIDIAAIMDEVVTTLQPLVDDKPIEIKVKTPPLNTILADQQRFKQIFINLGANAINFTREGKVQIDYAIETTKGKQALRINVRDTGIGIAKEHVAKVFQRFEQVGEQFQPGSLGSGLGLALVHEFVTLHGGRIKVTSEVGRGSVFSVWLPIDTEAEQ</sequence>
<dbReference type="GO" id="GO:0000155">
    <property type="term" value="F:phosphorelay sensor kinase activity"/>
    <property type="evidence" value="ECO:0007669"/>
    <property type="project" value="InterPro"/>
</dbReference>
<dbReference type="SUPFAM" id="SSF47384">
    <property type="entry name" value="Homodimeric domain of signal transducing histidine kinase"/>
    <property type="match status" value="1"/>
</dbReference>
<dbReference type="Pfam" id="PF03924">
    <property type="entry name" value="CHASE"/>
    <property type="match status" value="1"/>
</dbReference>
<evidence type="ECO:0000256" key="5">
    <source>
        <dbReference type="ARBA" id="ARBA00022553"/>
    </source>
</evidence>
<keyword evidence="6" id="KW-0808">Transferase</keyword>
<dbReference type="RefSeq" id="WP_303493715.1">
    <property type="nucleotide sequence ID" value="NZ_JAUOPB010000014.1"/>
</dbReference>
<feature type="transmembrane region" description="Helical" evidence="12">
    <location>
        <begin position="156"/>
        <end position="177"/>
    </location>
</feature>
<feature type="domain" description="Histidine kinase" evidence="13">
    <location>
        <begin position="536"/>
        <end position="757"/>
    </location>
</feature>
<keyword evidence="8" id="KW-0418">Kinase</keyword>
<comment type="caution">
    <text evidence="15">The sequence shown here is derived from an EMBL/GenBank/DDBJ whole genome shotgun (WGS) entry which is preliminary data.</text>
</comment>
<dbReference type="InterPro" id="IPR036097">
    <property type="entry name" value="HisK_dim/P_sf"/>
</dbReference>
<dbReference type="SMART" id="SM00387">
    <property type="entry name" value="HATPase_c"/>
    <property type="match status" value="1"/>
</dbReference>
<reference evidence="15" key="1">
    <citation type="submission" date="2023-07" db="EMBL/GenBank/DDBJ databases">
        <title>Genome content predicts the carbon catabolic preferences of heterotrophic bacteria.</title>
        <authorList>
            <person name="Gralka M."/>
        </authorList>
    </citation>
    <scope>NUCLEOTIDE SEQUENCE</scope>
    <source>
        <strain evidence="15">I3M17_2</strain>
    </source>
</reference>
<feature type="transmembrane region" description="Helical" evidence="12">
    <location>
        <begin position="121"/>
        <end position="144"/>
    </location>
</feature>
<dbReference type="SMART" id="SM01079">
    <property type="entry name" value="CHASE"/>
    <property type="match status" value="1"/>
</dbReference>
<feature type="transmembrane region" description="Helical" evidence="12">
    <location>
        <begin position="40"/>
        <end position="67"/>
    </location>
</feature>
<dbReference type="SMART" id="SM00388">
    <property type="entry name" value="HisKA"/>
    <property type="match status" value="1"/>
</dbReference>
<keyword evidence="9 12" id="KW-1133">Transmembrane helix</keyword>
<evidence type="ECO:0000313" key="15">
    <source>
        <dbReference type="EMBL" id="MDO6424365.1"/>
    </source>
</evidence>
<dbReference type="Proteomes" id="UP001169760">
    <property type="component" value="Unassembled WGS sequence"/>
</dbReference>
<dbReference type="PROSITE" id="PS50839">
    <property type="entry name" value="CHASE"/>
    <property type="match status" value="1"/>
</dbReference>
<evidence type="ECO:0000313" key="16">
    <source>
        <dbReference type="Proteomes" id="UP001169760"/>
    </source>
</evidence>
<keyword evidence="5" id="KW-0597">Phosphoprotein</keyword>
<dbReference type="Pfam" id="PF05231">
    <property type="entry name" value="MASE1"/>
    <property type="match status" value="1"/>
</dbReference>
<evidence type="ECO:0000259" key="14">
    <source>
        <dbReference type="PROSITE" id="PS50839"/>
    </source>
</evidence>
<dbReference type="InterPro" id="IPR007895">
    <property type="entry name" value="MASE1"/>
</dbReference>
<comment type="subcellular location">
    <subcellularLocation>
        <location evidence="2">Cell membrane</location>
        <topology evidence="2">Multi-pass membrane protein</topology>
    </subcellularLocation>
</comment>
<evidence type="ECO:0000256" key="4">
    <source>
        <dbReference type="ARBA" id="ARBA00022475"/>
    </source>
</evidence>
<protein>
    <recommendedName>
        <fullName evidence="3">histidine kinase</fullName>
        <ecNumber evidence="3">2.7.13.3</ecNumber>
    </recommendedName>
</protein>
<evidence type="ECO:0000256" key="12">
    <source>
        <dbReference type="SAM" id="Phobius"/>
    </source>
</evidence>
<dbReference type="InterPro" id="IPR050736">
    <property type="entry name" value="Sensor_HK_Regulatory"/>
</dbReference>
<dbReference type="Gene3D" id="3.30.450.350">
    <property type="entry name" value="CHASE domain"/>
    <property type="match status" value="1"/>
</dbReference>
<name>A0AAW7X939_9GAMM</name>
<dbReference type="Pfam" id="PF00512">
    <property type="entry name" value="HisKA"/>
    <property type="match status" value="1"/>
</dbReference>
<dbReference type="Gene3D" id="3.30.565.10">
    <property type="entry name" value="Histidine kinase-like ATPase, C-terminal domain"/>
    <property type="match status" value="1"/>
</dbReference>
<dbReference type="InterPro" id="IPR036890">
    <property type="entry name" value="HATPase_C_sf"/>
</dbReference>
<comment type="catalytic activity">
    <reaction evidence="1">
        <text>ATP + protein L-histidine = ADP + protein N-phospho-L-histidine.</text>
        <dbReference type="EC" id="2.7.13.3"/>
    </reaction>
</comment>
<evidence type="ECO:0000256" key="6">
    <source>
        <dbReference type="ARBA" id="ARBA00022679"/>
    </source>
</evidence>
<dbReference type="CDD" id="cd00082">
    <property type="entry name" value="HisKA"/>
    <property type="match status" value="1"/>
</dbReference>
<feature type="transmembrane region" description="Helical" evidence="12">
    <location>
        <begin position="6"/>
        <end position="28"/>
    </location>
</feature>
<dbReference type="InterPro" id="IPR003594">
    <property type="entry name" value="HATPase_dom"/>
</dbReference>